<proteinExistence type="predicted"/>
<dbReference type="Proteomes" id="UP000283269">
    <property type="component" value="Unassembled WGS sequence"/>
</dbReference>
<keyword evidence="2" id="KW-1185">Reference proteome</keyword>
<evidence type="ECO:0000313" key="2">
    <source>
        <dbReference type="Proteomes" id="UP000283269"/>
    </source>
</evidence>
<dbReference type="EMBL" id="NHYD01002732">
    <property type="protein sequence ID" value="PPQ85322.1"/>
    <property type="molecule type" value="Genomic_DNA"/>
</dbReference>
<gene>
    <name evidence="1" type="ORF">CVT25_000360</name>
</gene>
<reference evidence="1 2" key="1">
    <citation type="journal article" date="2018" name="Evol. Lett.">
        <title>Horizontal gene cluster transfer increased hallucinogenic mushroom diversity.</title>
        <authorList>
            <person name="Reynolds H.T."/>
            <person name="Vijayakumar V."/>
            <person name="Gluck-Thaler E."/>
            <person name="Korotkin H.B."/>
            <person name="Matheny P.B."/>
            <person name="Slot J.C."/>
        </authorList>
    </citation>
    <scope>NUCLEOTIDE SEQUENCE [LARGE SCALE GENOMIC DNA]</scope>
    <source>
        <strain evidence="1 2">2631</strain>
    </source>
</reference>
<name>A0A409X3H9_PSICY</name>
<dbReference type="AlphaFoldDB" id="A0A409X3H9"/>
<protein>
    <submittedName>
        <fullName evidence="1">Uncharacterized protein</fullName>
    </submittedName>
</protein>
<organism evidence="1 2">
    <name type="scientific">Psilocybe cyanescens</name>
    <dbReference type="NCBI Taxonomy" id="93625"/>
    <lineage>
        <taxon>Eukaryota</taxon>
        <taxon>Fungi</taxon>
        <taxon>Dikarya</taxon>
        <taxon>Basidiomycota</taxon>
        <taxon>Agaricomycotina</taxon>
        <taxon>Agaricomycetes</taxon>
        <taxon>Agaricomycetidae</taxon>
        <taxon>Agaricales</taxon>
        <taxon>Agaricineae</taxon>
        <taxon>Strophariaceae</taxon>
        <taxon>Psilocybe</taxon>
    </lineage>
</organism>
<accession>A0A409X3H9</accession>
<comment type="caution">
    <text evidence="1">The sequence shown here is derived from an EMBL/GenBank/DDBJ whole genome shotgun (WGS) entry which is preliminary data.</text>
</comment>
<evidence type="ECO:0000313" key="1">
    <source>
        <dbReference type="EMBL" id="PPQ85322.1"/>
    </source>
</evidence>
<dbReference type="InParanoid" id="A0A409X3H9"/>
<sequence>MSIPTGSVTRAYVCASAQHLTSNTRHPTPDIRHSPSNPTFLSLVQLVLGACDSGCDNTDALECEMETMVEMGASRWMFEVLVVVNKVRIERRRSRSKWEKVTVMEHMRSSRHGGPECCSGTAETNAHACRLKFACISCPAGPDAECSARHGPSIRRRRIGAWGCLDAAELRSACVSDARRAPKHPSQCRTGWIVRGEENKIWGVASWWLVTAGTVRWSEGENIWEGSRRYNESSVGPYSESPGSSSSSLLAVGGIRERVSTMINEGRKTLQGEGEKLAGTKVSTQFITTCPSRLERLSGIYDALICPTVTQHCQRRTRLDTTYRYPGIEYLTAQQTNATPQSEQTPASLIASGVHARAAGPDPFTLFIMEGKAALNLAFLRRNVST</sequence>